<feature type="region of interest" description="Disordered" evidence="1">
    <location>
        <begin position="67"/>
        <end position="86"/>
    </location>
</feature>
<name>A0A316UTI9_9BASI</name>
<evidence type="ECO:0000256" key="1">
    <source>
        <dbReference type="SAM" id="MobiDB-lite"/>
    </source>
</evidence>
<dbReference type="AlphaFoldDB" id="A0A316UTI9"/>
<dbReference type="RefSeq" id="XP_025362926.1">
    <property type="nucleotide sequence ID" value="XM_025503496.1"/>
</dbReference>
<dbReference type="Proteomes" id="UP000245884">
    <property type="component" value="Unassembled WGS sequence"/>
</dbReference>
<dbReference type="EMBL" id="KZ819665">
    <property type="protein sequence ID" value="PWN28314.1"/>
    <property type="molecule type" value="Genomic_DNA"/>
</dbReference>
<proteinExistence type="predicted"/>
<keyword evidence="3" id="KW-1185">Reference proteome</keyword>
<evidence type="ECO:0000313" key="3">
    <source>
        <dbReference type="Proteomes" id="UP000245884"/>
    </source>
</evidence>
<gene>
    <name evidence="2" type="ORF">BDZ90DRAFT_144872</name>
</gene>
<reference evidence="2 3" key="1">
    <citation type="journal article" date="2018" name="Mol. Biol. Evol.">
        <title>Broad Genomic Sampling Reveals a Smut Pathogenic Ancestry of the Fungal Clade Ustilaginomycotina.</title>
        <authorList>
            <person name="Kijpornyongpan T."/>
            <person name="Mondo S.J."/>
            <person name="Barry K."/>
            <person name="Sandor L."/>
            <person name="Lee J."/>
            <person name="Lipzen A."/>
            <person name="Pangilinan J."/>
            <person name="LaButti K."/>
            <person name="Hainaut M."/>
            <person name="Henrissat B."/>
            <person name="Grigoriev I.V."/>
            <person name="Spatafora J.W."/>
            <person name="Aime M.C."/>
        </authorList>
    </citation>
    <scope>NUCLEOTIDE SEQUENCE [LARGE SCALE GENOMIC DNA]</scope>
    <source>
        <strain evidence="2 3">MCA 5214</strain>
    </source>
</reference>
<dbReference type="GeneID" id="37025319"/>
<sequence length="138" mass="15100">MTARPRLGPLPRALLDVAFCLLPWRGTLRRLRHSWVVQMSCRPLLLGLFRPHRAACSVEKIAVEEEVGGSTPRRGPASLAGSTTGQDQSYGRVAAVERQRKSSLACETMFLVLKVHFHCGAQRFLSVAGAHAQAQAVI</sequence>
<evidence type="ECO:0000313" key="2">
    <source>
        <dbReference type="EMBL" id="PWN28314.1"/>
    </source>
</evidence>
<accession>A0A316UTI9</accession>
<protein>
    <submittedName>
        <fullName evidence="2">Uncharacterized protein</fullName>
    </submittedName>
</protein>
<organism evidence="2 3">
    <name type="scientific">Jaminaea rosea</name>
    <dbReference type="NCBI Taxonomy" id="1569628"/>
    <lineage>
        <taxon>Eukaryota</taxon>
        <taxon>Fungi</taxon>
        <taxon>Dikarya</taxon>
        <taxon>Basidiomycota</taxon>
        <taxon>Ustilaginomycotina</taxon>
        <taxon>Exobasidiomycetes</taxon>
        <taxon>Microstromatales</taxon>
        <taxon>Microstromatales incertae sedis</taxon>
        <taxon>Jaminaea</taxon>
    </lineage>
</organism>